<name>A0A6G0W104_APHCR</name>
<organism evidence="1 2">
    <name type="scientific">Aphis craccivora</name>
    <name type="common">Cowpea aphid</name>
    <dbReference type="NCBI Taxonomy" id="307492"/>
    <lineage>
        <taxon>Eukaryota</taxon>
        <taxon>Metazoa</taxon>
        <taxon>Ecdysozoa</taxon>
        <taxon>Arthropoda</taxon>
        <taxon>Hexapoda</taxon>
        <taxon>Insecta</taxon>
        <taxon>Pterygota</taxon>
        <taxon>Neoptera</taxon>
        <taxon>Paraneoptera</taxon>
        <taxon>Hemiptera</taxon>
        <taxon>Sternorrhyncha</taxon>
        <taxon>Aphidomorpha</taxon>
        <taxon>Aphidoidea</taxon>
        <taxon>Aphididae</taxon>
        <taxon>Aphidini</taxon>
        <taxon>Aphis</taxon>
        <taxon>Aphis</taxon>
    </lineage>
</organism>
<reference evidence="1 2" key="1">
    <citation type="submission" date="2019-08" db="EMBL/GenBank/DDBJ databases">
        <title>Whole genome of Aphis craccivora.</title>
        <authorList>
            <person name="Voronova N.V."/>
            <person name="Shulinski R.S."/>
            <person name="Bandarenka Y.V."/>
            <person name="Zhorov D.G."/>
            <person name="Warner D."/>
        </authorList>
    </citation>
    <scope>NUCLEOTIDE SEQUENCE [LARGE SCALE GENOMIC DNA]</scope>
    <source>
        <strain evidence="1">180601</strain>
        <tissue evidence="1">Whole Body</tissue>
    </source>
</reference>
<dbReference type="AlphaFoldDB" id="A0A6G0W104"/>
<sequence length="40" mass="4552">MVTIKLEEAFKLIPLCTGEYDIYPFINACDMAVNLVEEKS</sequence>
<accession>A0A6G0W104</accession>
<gene>
    <name evidence="1" type="ORF">FWK35_00030994</name>
</gene>
<keyword evidence="2" id="KW-1185">Reference proteome</keyword>
<comment type="caution">
    <text evidence="1">The sequence shown here is derived from an EMBL/GenBank/DDBJ whole genome shotgun (WGS) entry which is preliminary data.</text>
</comment>
<feature type="non-terminal residue" evidence="1">
    <location>
        <position position="40"/>
    </location>
</feature>
<protein>
    <submittedName>
        <fullName evidence="1">Myb-like protein D</fullName>
    </submittedName>
</protein>
<dbReference type="OrthoDB" id="6604172at2759"/>
<proteinExistence type="predicted"/>
<evidence type="ECO:0000313" key="2">
    <source>
        <dbReference type="Proteomes" id="UP000478052"/>
    </source>
</evidence>
<evidence type="ECO:0000313" key="1">
    <source>
        <dbReference type="EMBL" id="KAF0715576.1"/>
    </source>
</evidence>
<dbReference type="Proteomes" id="UP000478052">
    <property type="component" value="Unassembled WGS sequence"/>
</dbReference>
<dbReference type="EMBL" id="VUJU01010152">
    <property type="protein sequence ID" value="KAF0715576.1"/>
    <property type="molecule type" value="Genomic_DNA"/>
</dbReference>